<dbReference type="SUPFAM" id="SSF52317">
    <property type="entry name" value="Class I glutamine amidotransferase-like"/>
    <property type="match status" value="1"/>
</dbReference>
<organism evidence="5 6">
    <name type="scientific">Secundilactobacillus collinoides DSM 20515 = JCM 1123</name>
    <dbReference type="NCBI Taxonomy" id="1423733"/>
    <lineage>
        <taxon>Bacteria</taxon>
        <taxon>Bacillati</taxon>
        <taxon>Bacillota</taxon>
        <taxon>Bacilli</taxon>
        <taxon>Lactobacillales</taxon>
        <taxon>Lactobacillaceae</taxon>
        <taxon>Secundilactobacillus</taxon>
    </lineage>
</organism>
<feature type="domain" description="DJ-1/PfpI" evidence="4">
    <location>
        <begin position="26"/>
        <end position="222"/>
    </location>
</feature>
<proteinExistence type="inferred from homology"/>
<dbReference type="GO" id="GO:0005737">
    <property type="term" value="C:cytoplasm"/>
    <property type="evidence" value="ECO:0007669"/>
    <property type="project" value="TreeGrafter"/>
</dbReference>
<comment type="caution">
    <text evidence="5">The sequence shown here is derived from an EMBL/GenBank/DDBJ whole genome shotgun (WGS) entry which is preliminary data.</text>
</comment>
<evidence type="ECO:0000313" key="5">
    <source>
        <dbReference type="EMBL" id="KRM77262.1"/>
    </source>
</evidence>
<dbReference type="PANTHER" id="PTHR48094:SF11">
    <property type="entry name" value="GLUTATHIONE-INDEPENDENT GLYOXALASE HSP31-RELATED"/>
    <property type="match status" value="1"/>
</dbReference>
<dbReference type="PANTHER" id="PTHR48094">
    <property type="entry name" value="PROTEIN/NUCLEIC ACID DEGLYCASE DJ-1-RELATED"/>
    <property type="match status" value="1"/>
</dbReference>
<name>A0A0R2BD84_SECCO</name>
<keyword evidence="2" id="KW-0456">Lyase</keyword>
<reference evidence="5 6" key="1">
    <citation type="journal article" date="2015" name="Genome Announc.">
        <title>Expanding the biotechnology potential of lactobacilli through comparative genomics of 213 strains and associated genera.</title>
        <authorList>
            <person name="Sun Z."/>
            <person name="Harris H.M."/>
            <person name="McCann A."/>
            <person name="Guo C."/>
            <person name="Argimon S."/>
            <person name="Zhang W."/>
            <person name="Yang X."/>
            <person name="Jeffery I.B."/>
            <person name="Cooney J.C."/>
            <person name="Kagawa T.F."/>
            <person name="Liu W."/>
            <person name="Song Y."/>
            <person name="Salvetti E."/>
            <person name="Wrobel A."/>
            <person name="Rasinkangas P."/>
            <person name="Parkhill J."/>
            <person name="Rea M.C."/>
            <person name="O'Sullivan O."/>
            <person name="Ritari J."/>
            <person name="Douillard F.P."/>
            <person name="Paul Ross R."/>
            <person name="Yang R."/>
            <person name="Briner A.E."/>
            <person name="Felis G.E."/>
            <person name="de Vos W.M."/>
            <person name="Barrangou R."/>
            <person name="Klaenhammer T.R."/>
            <person name="Caufield P.W."/>
            <person name="Cui Y."/>
            <person name="Zhang H."/>
            <person name="O'Toole P.W."/>
        </authorList>
    </citation>
    <scope>NUCLEOTIDE SEQUENCE [LARGE SCALE GENOMIC DNA]</scope>
    <source>
        <strain evidence="5 6">DSM 20515</strain>
    </source>
</reference>
<evidence type="ECO:0000313" key="6">
    <source>
        <dbReference type="Proteomes" id="UP000051845"/>
    </source>
</evidence>
<evidence type="ECO:0000256" key="2">
    <source>
        <dbReference type="ARBA" id="ARBA00023239"/>
    </source>
</evidence>
<keyword evidence="1" id="KW-0346">Stress response</keyword>
<evidence type="ECO:0000256" key="3">
    <source>
        <dbReference type="ARBA" id="ARBA00038493"/>
    </source>
</evidence>
<dbReference type="CDD" id="cd03141">
    <property type="entry name" value="GATase1_Hsp31_like"/>
    <property type="match status" value="1"/>
</dbReference>
<dbReference type="InterPro" id="IPR029062">
    <property type="entry name" value="Class_I_gatase-like"/>
</dbReference>
<dbReference type="PATRIC" id="fig|1423733.4.peg.529"/>
<sequence length="228" mass="24469">MTKVLIVLTNTAKFDTLNRATGVWLSEATHFNKVMTDNQIDVDYVSPAGGYVPVDPGSLAEDQLDAINNQFYTDADFRNRALAHSLKPADVTPSDYDAIYFAGGHGTVWDFPKNKPLGKIAKSIYDNGGVVSAVCHGVVGLLAIDGDDGKPFINGKQLTGFTNEEEAINQLTDDVPFLAEDALKAAGAVHTKHDAYTEYVVTDGRLVTGQNPQSAKGVGEAVLQLIQK</sequence>
<dbReference type="Pfam" id="PF01965">
    <property type="entry name" value="DJ-1_PfpI"/>
    <property type="match status" value="1"/>
</dbReference>
<accession>A0A0R2BD84</accession>
<dbReference type="GO" id="GO:0019243">
    <property type="term" value="P:methylglyoxal catabolic process to D-lactate via S-lactoyl-glutathione"/>
    <property type="evidence" value="ECO:0007669"/>
    <property type="project" value="TreeGrafter"/>
</dbReference>
<dbReference type="EMBL" id="AYYR01000013">
    <property type="protein sequence ID" value="KRM77262.1"/>
    <property type="molecule type" value="Genomic_DNA"/>
</dbReference>
<dbReference type="InterPro" id="IPR050325">
    <property type="entry name" value="Prot/Nucl_acid_deglycase"/>
</dbReference>
<dbReference type="Gene3D" id="3.40.50.880">
    <property type="match status" value="1"/>
</dbReference>
<gene>
    <name evidence="5" type="ORF">FC82_GL000507</name>
</gene>
<dbReference type="Proteomes" id="UP000051845">
    <property type="component" value="Unassembled WGS sequence"/>
</dbReference>
<dbReference type="GO" id="GO:0019172">
    <property type="term" value="F:glyoxalase III activity"/>
    <property type="evidence" value="ECO:0007669"/>
    <property type="project" value="TreeGrafter"/>
</dbReference>
<protein>
    <submittedName>
        <fullName evidence="5">ThiJ PfpI family protein</fullName>
    </submittedName>
</protein>
<dbReference type="RefSeq" id="WP_032821699.1">
    <property type="nucleotide sequence ID" value="NZ_AYYR01000013.1"/>
</dbReference>
<comment type="similarity">
    <text evidence="3">Belongs to the peptidase C56 family. HSP31-like subfamily.</text>
</comment>
<dbReference type="AlphaFoldDB" id="A0A0R2BD84"/>
<dbReference type="STRING" id="33960.TY91_07675"/>
<dbReference type="InterPro" id="IPR002818">
    <property type="entry name" value="DJ-1/PfpI"/>
</dbReference>
<evidence type="ECO:0000256" key="1">
    <source>
        <dbReference type="ARBA" id="ARBA00023016"/>
    </source>
</evidence>
<evidence type="ECO:0000259" key="4">
    <source>
        <dbReference type="Pfam" id="PF01965"/>
    </source>
</evidence>